<comment type="caution">
    <text evidence="1">The sequence shown here is derived from an EMBL/GenBank/DDBJ whole genome shotgun (WGS) entry which is preliminary data.</text>
</comment>
<proteinExistence type="predicted"/>
<sequence length="409" mass="48066">MIEITIKVVDSIMGSGKTSAAIELMNQLDDNKYIYITPYLDEATRIKQSCTNRKFYEPKVHTIDGDIYFKLDSLHKLLSEGRDIATTHALFKLATDETRELIYNEGYTLILDEALEVVRELSVSKDDTKMLLKEWMKVDENGLVAWDTKKELKQGVPYDGKFQLVRSCALNNNLVVHNGVILLWSFPPNIFSLFKETYILTYLFHSQLQKYYFDLHNIQYTYWSVSNEKGQYKFVDQDTTFEREIKLDIKSKIIIYEGTLNKIGEKKYSLSNTWFNNKKHLHKQLKNNTLNYFNNIMNSKSDKNMWTTYKDFQGKISGKGYTKGFVAMNERSTNKYQNKNVLAYTINRFLSPVLDGYFKSMNINVNQDMYALSELIQWIWRSAIRNNETIHLYIPSQRMRGLLESWMES</sequence>
<dbReference type="RefSeq" id="WP_258377702.1">
    <property type="nucleotide sequence ID" value="NZ_PRLG01000020.1"/>
</dbReference>
<protein>
    <submittedName>
        <fullName evidence="1">Protein YonV</fullName>
    </submittedName>
</protein>
<evidence type="ECO:0000313" key="1">
    <source>
        <dbReference type="EMBL" id="PYY28333.1"/>
    </source>
</evidence>
<dbReference type="Proteomes" id="UP000247459">
    <property type="component" value="Unassembled WGS sequence"/>
</dbReference>
<reference evidence="1 2" key="1">
    <citation type="submission" date="2018-01" db="EMBL/GenBank/DDBJ databases">
        <title>Genome sequence of the PGP bacterium Paenibacillus illinoisensis E3.</title>
        <authorList>
            <person name="Rolli E."/>
            <person name="Marasco R."/>
            <person name="Bessem C."/>
            <person name="Michoud G."/>
            <person name="Gaiarsa S."/>
            <person name="Borin S."/>
            <person name="Daffonchio D."/>
        </authorList>
    </citation>
    <scope>NUCLEOTIDE SEQUENCE [LARGE SCALE GENOMIC DNA]</scope>
    <source>
        <strain evidence="1 2">E3</strain>
    </source>
</reference>
<gene>
    <name evidence="1" type="ORF">PIL02S_03484</name>
</gene>
<evidence type="ECO:0000313" key="2">
    <source>
        <dbReference type="Proteomes" id="UP000247459"/>
    </source>
</evidence>
<dbReference type="EMBL" id="PRLG01000020">
    <property type="protein sequence ID" value="PYY28333.1"/>
    <property type="molecule type" value="Genomic_DNA"/>
</dbReference>
<accession>A0A2W0C6H3</accession>
<organism evidence="1 2">
    <name type="scientific">Paenibacillus illinoisensis</name>
    <dbReference type="NCBI Taxonomy" id="59845"/>
    <lineage>
        <taxon>Bacteria</taxon>
        <taxon>Bacillati</taxon>
        <taxon>Bacillota</taxon>
        <taxon>Bacilli</taxon>
        <taxon>Bacillales</taxon>
        <taxon>Paenibacillaceae</taxon>
        <taxon>Paenibacillus</taxon>
    </lineage>
</organism>
<name>A0A2W0C6H3_9BACL</name>
<dbReference type="AlphaFoldDB" id="A0A2W0C6H3"/>